<evidence type="ECO:0000256" key="3">
    <source>
        <dbReference type="SAM" id="Phobius"/>
    </source>
</evidence>
<dbReference type="EMBL" id="BMXF01000001">
    <property type="protein sequence ID" value="GHB52577.1"/>
    <property type="molecule type" value="Genomic_DNA"/>
</dbReference>
<gene>
    <name evidence="6" type="ORF">GCM10007390_01560</name>
</gene>
<dbReference type="GO" id="GO:0050660">
    <property type="term" value="F:flavin adenine dinucleotide binding"/>
    <property type="evidence" value="ECO:0007669"/>
    <property type="project" value="TreeGrafter"/>
</dbReference>
<dbReference type="GO" id="GO:0010181">
    <property type="term" value="F:FMN binding"/>
    <property type="evidence" value="ECO:0007669"/>
    <property type="project" value="InterPro"/>
</dbReference>
<dbReference type="Gene3D" id="3.40.50.80">
    <property type="entry name" value="Nucleotide-binding domain of ferredoxin-NADP reductase (FNR) module"/>
    <property type="match status" value="1"/>
</dbReference>
<dbReference type="SUPFAM" id="SSF63380">
    <property type="entry name" value="Riboflavin synthase domain-like"/>
    <property type="match status" value="1"/>
</dbReference>
<dbReference type="PROSITE" id="PS51257">
    <property type="entry name" value="PROKAR_LIPOPROTEIN"/>
    <property type="match status" value="1"/>
</dbReference>
<dbReference type="PROSITE" id="PS50902">
    <property type="entry name" value="FLAVODOXIN_LIKE"/>
    <property type="match status" value="1"/>
</dbReference>
<dbReference type="Pfam" id="PF03929">
    <property type="entry name" value="PepSY_TM"/>
    <property type="match status" value="1"/>
</dbReference>
<dbReference type="PROSITE" id="PS51384">
    <property type="entry name" value="FAD_FR"/>
    <property type="match status" value="1"/>
</dbReference>
<dbReference type="InterPro" id="IPR005625">
    <property type="entry name" value="PepSY-ass_TM"/>
</dbReference>
<comment type="caution">
    <text evidence="6">The sequence shown here is derived from an EMBL/GenBank/DDBJ whole genome shotgun (WGS) entry which is preliminary data.</text>
</comment>
<dbReference type="AlphaFoldDB" id="A0A8J3D215"/>
<feature type="transmembrane region" description="Helical" evidence="3">
    <location>
        <begin position="281"/>
        <end position="305"/>
    </location>
</feature>
<evidence type="ECO:0000313" key="7">
    <source>
        <dbReference type="Proteomes" id="UP000598271"/>
    </source>
</evidence>
<feature type="transmembrane region" description="Helical" evidence="3">
    <location>
        <begin position="178"/>
        <end position="199"/>
    </location>
</feature>
<evidence type="ECO:0000256" key="1">
    <source>
        <dbReference type="ARBA" id="ARBA00022630"/>
    </source>
</evidence>
<feature type="transmembrane region" description="Helical" evidence="3">
    <location>
        <begin position="12"/>
        <end position="32"/>
    </location>
</feature>
<dbReference type="InterPro" id="IPR029039">
    <property type="entry name" value="Flavoprotein-like_sf"/>
</dbReference>
<keyword evidence="1" id="KW-0285">Flavoprotein</keyword>
<dbReference type="RefSeq" id="WP_189562441.1">
    <property type="nucleotide sequence ID" value="NZ_BMXF01000001.1"/>
</dbReference>
<dbReference type="PRINTS" id="PR00369">
    <property type="entry name" value="FLAVODOXIN"/>
</dbReference>
<dbReference type="Pfam" id="PF00258">
    <property type="entry name" value="Flavodoxin_1"/>
    <property type="match status" value="1"/>
</dbReference>
<dbReference type="Proteomes" id="UP000598271">
    <property type="component" value="Unassembled WGS sequence"/>
</dbReference>
<dbReference type="EC" id="1.6.2.4" evidence="2"/>
<dbReference type="InterPro" id="IPR001094">
    <property type="entry name" value="Flavdoxin-like"/>
</dbReference>
<dbReference type="Gene3D" id="3.40.50.360">
    <property type="match status" value="1"/>
</dbReference>
<organism evidence="6 7">
    <name type="scientific">Persicitalea jodogahamensis</name>
    <dbReference type="NCBI Taxonomy" id="402147"/>
    <lineage>
        <taxon>Bacteria</taxon>
        <taxon>Pseudomonadati</taxon>
        <taxon>Bacteroidota</taxon>
        <taxon>Cytophagia</taxon>
        <taxon>Cytophagales</taxon>
        <taxon>Spirosomataceae</taxon>
        <taxon>Persicitalea</taxon>
    </lineage>
</organism>
<evidence type="ECO:0000313" key="6">
    <source>
        <dbReference type="EMBL" id="GHB52577.1"/>
    </source>
</evidence>
<evidence type="ECO:0000259" key="5">
    <source>
        <dbReference type="PROSITE" id="PS51384"/>
    </source>
</evidence>
<dbReference type="GO" id="GO:0005829">
    <property type="term" value="C:cytosol"/>
    <property type="evidence" value="ECO:0007669"/>
    <property type="project" value="TreeGrafter"/>
</dbReference>
<dbReference type="InterPro" id="IPR017938">
    <property type="entry name" value="Riboflavin_synthase-like_b-brl"/>
</dbReference>
<dbReference type="PANTHER" id="PTHR19384">
    <property type="entry name" value="NITRIC OXIDE SYNTHASE-RELATED"/>
    <property type="match status" value="1"/>
</dbReference>
<keyword evidence="3" id="KW-0472">Membrane</keyword>
<feature type="domain" description="Flavodoxin-like" evidence="4">
    <location>
        <begin position="323"/>
        <end position="459"/>
    </location>
</feature>
<keyword evidence="7" id="KW-1185">Reference proteome</keyword>
<sequence>MAKFWRQLHFVSTVVAGLFIFLASVTGCILAVEPWFLSQNAVSGAANPDLKLVDFQSKLSENFLEVFSFEKDAYGNIKVEGIGLEEEGTLFVSAESGSVLQPPPKLSRLFDTSRDLHRSLFLKTPGRILVGLAALALVFLSISGIGLHIKRAGGLRSVLKSIRILELRRDGHARWSRLFLVPILIVAVSGLYLSVVRFAPTPPNAALSPASATPLDQILLSDVRQVAYPVMEEEPLVIELADRILYFDQAQNIPTRAEQVPWSEQMRAVNFVLHTGEGAPVWTGFLLLTSLVMVFLSFTGFQMVVERLRLKKHRTVPDANADTIILVGSETGHTWRFADALEEAFTRQGIQVCTLGMENLPKVTSAKTLLFLTSTYGDGDAPENAQGVLKRLNACLSGADSIKFSVLGFGSSEYPAFCAFAEVLRYTLAAIENTREIAPYSTVDNQSAVQFIDWVRALNKNLNIDLSIDTSRLHPVRKKGLESFQIREKAEQEDTFLLRILHDKNLGIRSGDLLGVYPPDENIERYYSIASVSPTELLLVIKRTGLCSNFLGSLAAGDRFEGYIKANSAFYEPVDEKPALLVANGTGIAPFLGQQSSNSQLFWGGKYQTDFKLFEKYCSINSPYLAFSREKEKAYVQDLLLCREADVVKVLKENGTIKICGSLTMLKGVLDTVEKIAASNALPSTEELRKSGRIVTDCY</sequence>
<dbReference type="PANTHER" id="PTHR19384:SF17">
    <property type="entry name" value="NADPH--CYTOCHROME P450 REDUCTASE"/>
    <property type="match status" value="1"/>
</dbReference>
<dbReference type="InterPro" id="IPR017927">
    <property type="entry name" value="FAD-bd_FR_type"/>
</dbReference>
<dbReference type="SUPFAM" id="SSF52218">
    <property type="entry name" value="Flavoproteins"/>
    <property type="match status" value="1"/>
</dbReference>
<keyword evidence="3" id="KW-1133">Transmembrane helix</keyword>
<dbReference type="InterPro" id="IPR039261">
    <property type="entry name" value="FNR_nucleotide-bd"/>
</dbReference>
<accession>A0A8J3D215</accession>
<evidence type="ECO:0000259" key="4">
    <source>
        <dbReference type="PROSITE" id="PS50902"/>
    </source>
</evidence>
<keyword evidence="3" id="KW-0812">Transmembrane</keyword>
<name>A0A8J3D215_9BACT</name>
<proteinExistence type="predicted"/>
<feature type="transmembrane region" description="Helical" evidence="3">
    <location>
        <begin position="128"/>
        <end position="149"/>
    </location>
</feature>
<dbReference type="Gene3D" id="2.40.30.10">
    <property type="entry name" value="Translation factors"/>
    <property type="match status" value="1"/>
</dbReference>
<dbReference type="GO" id="GO:0003958">
    <property type="term" value="F:NADPH-hemoprotein reductase activity"/>
    <property type="evidence" value="ECO:0007669"/>
    <property type="project" value="UniProtKB-EC"/>
</dbReference>
<protein>
    <recommendedName>
        <fullName evidence="2">NADPH--hemoprotein reductase</fullName>
        <ecNumber evidence="2">1.6.2.4</ecNumber>
    </recommendedName>
</protein>
<evidence type="ECO:0000256" key="2">
    <source>
        <dbReference type="ARBA" id="ARBA00023797"/>
    </source>
</evidence>
<dbReference type="InterPro" id="IPR008254">
    <property type="entry name" value="Flavodoxin/NO_synth"/>
</dbReference>
<dbReference type="SUPFAM" id="SSF52343">
    <property type="entry name" value="Ferredoxin reductase-like, C-terminal NADP-linked domain"/>
    <property type="match status" value="1"/>
</dbReference>
<reference evidence="6 7" key="1">
    <citation type="journal article" date="2014" name="Int. J. Syst. Evol. Microbiol.">
        <title>Complete genome sequence of Corynebacterium casei LMG S-19264T (=DSM 44701T), isolated from a smear-ripened cheese.</title>
        <authorList>
            <consortium name="US DOE Joint Genome Institute (JGI-PGF)"/>
            <person name="Walter F."/>
            <person name="Albersmeier A."/>
            <person name="Kalinowski J."/>
            <person name="Ruckert C."/>
        </authorList>
    </citation>
    <scope>NUCLEOTIDE SEQUENCE [LARGE SCALE GENOMIC DNA]</scope>
    <source>
        <strain evidence="6 7">KCTC 12866</strain>
    </source>
</reference>
<feature type="domain" description="FAD-binding FR-type" evidence="5">
    <location>
        <begin position="471"/>
        <end position="573"/>
    </location>
</feature>